<evidence type="ECO:0000256" key="3">
    <source>
        <dbReference type="ARBA" id="ARBA00007960"/>
    </source>
</evidence>
<dbReference type="PANTHER" id="PTHR15607:SF14">
    <property type="entry name" value="SYNAPTONEMAL COMPLEX PROTEIN 2-LIKE"/>
    <property type="match status" value="1"/>
</dbReference>
<feature type="compositionally biased region" description="Polar residues" evidence="6">
    <location>
        <begin position="459"/>
        <end position="474"/>
    </location>
</feature>
<dbReference type="Pfam" id="PF18584">
    <property type="entry name" value="SYCP2_SLD"/>
    <property type="match status" value="1"/>
</dbReference>
<dbReference type="CTD" id="221711"/>
<dbReference type="Pfam" id="PF18581">
    <property type="entry name" value="SYCP2_ARLD"/>
    <property type="match status" value="1"/>
</dbReference>
<keyword evidence="9" id="KW-1185">Reference proteome</keyword>
<dbReference type="GO" id="GO:0000800">
    <property type="term" value="C:lateral element"/>
    <property type="evidence" value="ECO:0007669"/>
    <property type="project" value="TreeGrafter"/>
</dbReference>
<feature type="compositionally biased region" description="Polar residues" evidence="6">
    <location>
        <begin position="663"/>
        <end position="675"/>
    </location>
</feature>
<dbReference type="KEGG" id="cfr:102524335"/>
<dbReference type="GO" id="GO:0000779">
    <property type="term" value="C:condensed chromosome, centromeric region"/>
    <property type="evidence" value="ECO:0007669"/>
    <property type="project" value="TreeGrafter"/>
</dbReference>
<feature type="compositionally biased region" description="Basic and acidic residues" evidence="6">
    <location>
        <begin position="513"/>
        <end position="529"/>
    </location>
</feature>
<name>A0A8B8RM35_CAMFR</name>
<accession>A0A8B8RM35</accession>
<feature type="compositionally biased region" description="Basic and acidic residues" evidence="6">
    <location>
        <begin position="683"/>
        <end position="707"/>
    </location>
</feature>
<dbReference type="Proteomes" id="UP000694856">
    <property type="component" value="Chromosome 20"/>
</dbReference>
<evidence type="ECO:0000256" key="4">
    <source>
        <dbReference type="ARBA" id="ARBA00022454"/>
    </source>
</evidence>
<dbReference type="PANTHER" id="PTHR15607">
    <property type="entry name" value="SYNAPTONEMAL COMPLEX PROTEIN-RELATED"/>
    <property type="match status" value="1"/>
</dbReference>
<dbReference type="GeneID" id="102524335"/>
<evidence type="ECO:0000256" key="5">
    <source>
        <dbReference type="ARBA" id="ARBA00023242"/>
    </source>
</evidence>
<comment type="similarity">
    <text evidence="3">Belongs to the SYCP2 family.</text>
</comment>
<sequence length="848" mass="97213">MREEKEDVLPSSQEKDGSGMDKDALYLQSLITDAFHDEGFRKIKEYFRQRERHVPQKYNHLLLHHLDRLISKELDKNEFQHVSLLLKCIQRFFIDGLKEDEPLLIQQGLIPKMVSWFERTAGFLTTADLALDTSLINLTTHFFDTALIISRTSSKGKSQMLVSFIFTLGFLVTEEAVDHLIQREGLRTLNCILQAVPREERKQLLVSEDPCRLMKDLARTILTVGDYDQQVALCEALCRLTTKKSREDLVHQWFEDDSIAEAFREIRDREFETDCRRFLNHLNDRLGDQRRVCSFPCIAAFADEREMRKPADEKLEKFWIDFNLGSQSVTFYINNTESVLWDSVRLSKEAVLNFGVAEAEMKILSIYLKEPINIRSKEAMKIEIHFELQFNILQASMKALGEDKQVMPHQAKISDLFGEFEKEDTETPGSHEKEPGQAEESTELVELASAEDDHCLTTLSLNNQSEPAQTNTADRSPEKSKLDDTPKEVASEPEYSLDLQEPPAETQVSKLNDTSRKDSASEGDRKQETRMSLSYRKHLFSESNQDSSTSTSDLSWTSNQKRKSLKSYPSRKKKRTRSSARILPPFPLSSGSDLEKDQAKILTPLWKETSRKKNATPPKIPTKFQSSSAFLTPEDSAQKTELHSPHPLSELSSLEHSDVEGNVSKTVTQESSMKSASFKHKLQNSEDRDQSEGRSAKWKQSRLEDSHGPGSLSSAAEETNLAGIPTSSLIVTQENSKGSAMITTFENFTRELKRKYELRYRRSPLYSKNTKQAPDCLMKLLNQIHQCRMSKLEEFHDFVLQELSSLEKDIQDLKRLEENVLEFWGKQSDDLKSFCDLQLLRLNPVQPS</sequence>
<feature type="region of interest" description="Disordered" evidence="6">
    <location>
        <begin position="459"/>
        <end position="715"/>
    </location>
</feature>
<evidence type="ECO:0000256" key="6">
    <source>
        <dbReference type="SAM" id="MobiDB-lite"/>
    </source>
</evidence>
<feature type="compositionally biased region" description="Basic and acidic residues" evidence="6">
    <location>
        <begin position="475"/>
        <end position="490"/>
    </location>
</feature>
<dbReference type="GO" id="GO:0140013">
    <property type="term" value="P:meiotic nuclear division"/>
    <property type="evidence" value="ECO:0007669"/>
    <property type="project" value="TreeGrafter"/>
</dbReference>
<feature type="compositionally biased region" description="Basic residues" evidence="6">
    <location>
        <begin position="560"/>
        <end position="578"/>
    </location>
</feature>
<dbReference type="RefSeq" id="XP_032318385.1">
    <property type="nucleotide sequence ID" value="XM_032462494.1"/>
</dbReference>
<proteinExistence type="inferred from homology"/>
<keyword evidence="5" id="KW-0539">Nucleus</keyword>
<evidence type="ECO:0000313" key="10">
    <source>
        <dbReference type="RefSeq" id="XP_032318385.1"/>
    </source>
</evidence>
<keyword evidence="4" id="KW-0158">Chromosome</keyword>
<dbReference type="InterPro" id="IPR024835">
    <property type="entry name" value="SYCP2-like"/>
</dbReference>
<evidence type="ECO:0000313" key="9">
    <source>
        <dbReference type="Proteomes" id="UP000694856"/>
    </source>
</evidence>
<feature type="domain" description="Synaptonemal complex protein 2 Spt16M-like" evidence="8">
    <location>
        <begin position="292"/>
        <end position="402"/>
    </location>
</feature>
<feature type="domain" description="Synaptonemal complex protein 2 armadillo-repeat-like" evidence="7">
    <location>
        <begin position="27"/>
        <end position="200"/>
    </location>
</feature>
<dbReference type="InterPro" id="IPR041322">
    <property type="entry name" value="SYCP2_ARLD"/>
</dbReference>
<evidence type="ECO:0000259" key="7">
    <source>
        <dbReference type="Pfam" id="PF18581"/>
    </source>
</evidence>
<feature type="region of interest" description="Disordered" evidence="6">
    <location>
        <begin position="1"/>
        <end position="20"/>
    </location>
</feature>
<organism evidence="9 10">
    <name type="scientific">Camelus ferus</name>
    <name type="common">Wild bactrian camel</name>
    <name type="synonym">Camelus bactrianus ferus</name>
    <dbReference type="NCBI Taxonomy" id="419612"/>
    <lineage>
        <taxon>Eukaryota</taxon>
        <taxon>Metazoa</taxon>
        <taxon>Chordata</taxon>
        <taxon>Craniata</taxon>
        <taxon>Vertebrata</taxon>
        <taxon>Euteleostomi</taxon>
        <taxon>Mammalia</taxon>
        <taxon>Eutheria</taxon>
        <taxon>Laurasiatheria</taxon>
        <taxon>Artiodactyla</taxon>
        <taxon>Tylopoda</taxon>
        <taxon>Camelidae</taxon>
        <taxon>Camelus</taxon>
    </lineage>
</organism>
<dbReference type="AlphaFoldDB" id="A0A8B8RM35"/>
<gene>
    <name evidence="10" type="primary">SYCP2L</name>
</gene>
<dbReference type="InterPro" id="IPR040560">
    <property type="entry name" value="SYCP2_SLD"/>
</dbReference>
<comment type="subcellular location">
    <subcellularLocation>
        <location evidence="2">Chromosome</location>
    </subcellularLocation>
    <subcellularLocation>
        <location evidence="1">Nucleus</location>
    </subcellularLocation>
</comment>
<feature type="region of interest" description="Disordered" evidence="6">
    <location>
        <begin position="421"/>
        <end position="445"/>
    </location>
</feature>
<protein>
    <submittedName>
        <fullName evidence="10">Synaptonemal complex protein 2-like</fullName>
    </submittedName>
</protein>
<evidence type="ECO:0000256" key="1">
    <source>
        <dbReference type="ARBA" id="ARBA00004123"/>
    </source>
</evidence>
<feature type="compositionally biased region" description="Low complexity" evidence="6">
    <location>
        <begin position="541"/>
        <end position="558"/>
    </location>
</feature>
<evidence type="ECO:0000256" key="2">
    <source>
        <dbReference type="ARBA" id="ARBA00004286"/>
    </source>
</evidence>
<evidence type="ECO:0000259" key="8">
    <source>
        <dbReference type="Pfam" id="PF18584"/>
    </source>
</evidence>
<reference evidence="10" key="1">
    <citation type="submission" date="2025-08" db="UniProtKB">
        <authorList>
            <consortium name="RefSeq"/>
        </authorList>
    </citation>
    <scope>IDENTIFICATION</scope>
    <source>
        <tissue evidence="10">Ear skin</tissue>
    </source>
</reference>